<dbReference type="Proteomes" id="UP000593566">
    <property type="component" value="Unassembled WGS sequence"/>
</dbReference>
<dbReference type="InterPro" id="IPR045063">
    <property type="entry name" value="Dynamin_N"/>
</dbReference>
<dbReference type="GO" id="GO:0048312">
    <property type="term" value="P:intracellular distribution of mitochondria"/>
    <property type="evidence" value="ECO:0007669"/>
    <property type="project" value="TreeGrafter"/>
</dbReference>
<dbReference type="PRINTS" id="PR00195">
    <property type="entry name" value="DYNAMIN"/>
</dbReference>
<proteinExistence type="predicted"/>
<evidence type="ECO:0000313" key="2">
    <source>
        <dbReference type="EMBL" id="KAF6228991.1"/>
    </source>
</evidence>
<gene>
    <name evidence="2" type="ORF">HO133_007105</name>
</gene>
<protein>
    <recommendedName>
        <fullName evidence="1">GED domain-containing protein</fullName>
    </recommendedName>
</protein>
<dbReference type="GO" id="GO:0000266">
    <property type="term" value="P:mitochondrial fission"/>
    <property type="evidence" value="ECO:0007669"/>
    <property type="project" value="TreeGrafter"/>
</dbReference>
<name>A0A8H6KY85_9LECA</name>
<dbReference type="GO" id="GO:0008017">
    <property type="term" value="F:microtubule binding"/>
    <property type="evidence" value="ECO:0007669"/>
    <property type="project" value="TreeGrafter"/>
</dbReference>
<dbReference type="GO" id="GO:0005525">
    <property type="term" value="F:GTP binding"/>
    <property type="evidence" value="ECO:0007669"/>
    <property type="project" value="InterPro"/>
</dbReference>
<dbReference type="PANTHER" id="PTHR11566">
    <property type="entry name" value="DYNAMIN"/>
    <property type="match status" value="1"/>
</dbReference>
<accession>A0A8H6KY85</accession>
<dbReference type="GO" id="GO:0005739">
    <property type="term" value="C:mitochondrion"/>
    <property type="evidence" value="ECO:0007669"/>
    <property type="project" value="TreeGrafter"/>
</dbReference>
<dbReference type="GeneID" id="59335505"/>
<dbReference type="GO" id="GO:0006897">
    <property type="term" value="P:endocytosis"/>
    <property type="evidence" value="ECO:0007669"/>
    <property type="project" value="TreeGrafter"/>
</dbReference>
<reference evidence="2 3" key="1">
    <citation type="journal article" date="2020" name="Genomics">
        <title>Complete, high-quality genomes from long-read metagenomic sequencing of two wolf lichen thalli reveals enigmatic genome architecture.</title>
        <authorList>
            <person name="McKenzie S.K."/>
            <person name="Walston R.F."/>
            <person name="Allen J.L."/>
        </authorList>
    </citation>
    <scope>NUCLEOTIDE SEQUENCE [LARGE SCALE GENOMIC DNA]</scope>
    <source>
        <strain evidence="2">WasteWater1</strain>
    </source>
</reference>
<organism evidence="2 3">
    <name type="scientific">Letharia lupina</name>
    <dbReference type="NCBI Taxonomy" id="560253"/>
    <lineage>
        <taxon>Eukaryota</taxon>
        <taxon>Fungi</taxon>
        <taxon>Dikarya</taxon>
        <taxon>Ascomycota</taxon>
        <taxon>Pezizomycotina</taxon>
        <taxon>Lecanoromycetes</taxon>
        <taxon>OSLEUM clade</taxon>
        <taxon>Lecanoromycetidae</taxon>
        <taxon>Lecanorales</taxon>
        <taxon>Lecanorineae</taxon>
        <taxon>Parmeliaceae</taxon>
        <taxon>Letharia</taxon>
    </lineage>
</organism>
<dbReference type="Gene3D" id="3.40.50.300">
    <property type="entry name" value="P-loop containing nucleotide triphosphate hydrolases"/>
    <property type="match status" value="1"/>
</dbReference>
<dbReference type="InterPro" id="IPR022812">
    <property type="entry name" value="Dynamin"/>
</dbReference>
<dbReference type="RefSeq" id="XP_037156633.1">
    <property type="nucleotide sequence ID" value="XM_037297998.1"/>
</dbReference>
<dbReference type="Pfam" id="PF00350">
    <property type="entry name" value="Dynamin_N"/>
    <property type="match status" value="1"/>
</dbReference>
<dbReference type="InterPro" id="IPR020850">
    <property type="entry name" value="GED_dom"/>
</dbReference>
<evidence type="ECO:0000313" key="3">
    <source>
        <dbReference type="Proteomes" id="UP000593566"/>
    </source>
</evidence>
<dbReference type="PROSITE" id="PS51388">
    <property type="entry name" value="GED"/>
    <property type="match status" value="1"/>
</dbReference>
<dbReference type="PANTHER" id="PTHR11566:SF215">
    <property type="entry name" value="DYNAMIN GTPASE"/>
    <property type="match status" value="1"/>
</dbReference>
<dbReference type="InterPro" id="IPR027417">
    <property type="entry name" value="P-loop_NTPase"/>
</dbReference>
<dbReference type="GO" id="GO:0005874">
    <property type="term" value="C:microtubule"/>
    <property type="evidence" value="ECO:0007669"/>
    <property type="project" value="TreeGrafter"/>
</dbReference>
<dbReference type="SUPFAM" id="SSF52540">
    <property type="entry name" value="P-loop containing nucleoside triphosphate hydrolases"/>
    <property type="match status" value="1"/>
</dbReference>
<dbReference type="GO" id="GO:0003924">
    <property type="term" value="F:GTPase activity"/>
    <property type="evidence" value="ECO:0007669"/>
    <property type="project" value="InterPro"/>
</dbReference>
<dbReference type="GO" id="GO:0016020">
    <property type="term" value="C:membrane"/>
    <property type="evidence" value="ECO:0007669"/>
    <property type="project" value="TreeGrafter"/>
</dbReference>
<dbReference type="GO" id="GO:0016559">
    <property type="term" value="P:peroxisome fission"/>
    <property type="evidence" value="ECO:0007669"/>
    <property type="project" value="TreeGrafter"/>
</dbReference>
<keyword evidence="3" id="KW-1185">Reference proteome</keyword>
<dbReference type="EMBL" id="JACCJB010000003">
    <property type="protein sequence ID" value="KAF6228991.1"/>
    <property type="molecule type" value="Genomic_DNA"/>
</dbReference>
<feature type="domain" description="GED" evidence="1">
    <location>
        <begin position="241"/>
        <end position="329"/>
    </location>
</feature>
<dbReference type="SMART" id="SM00053">
    <property type="entry name" value="DYNc"/>
    <property type="match status" value="1"/>
</dbReference>
<sequence length="329" mass="36410">MGAAHVSPRRLSSVEPRIRVSQSQLSRRVRRIQKLKERLQAFKIHHMTSLSGEELLQVLSKACIVMSIPALGHSLAPGRSSFSDDTMKIELSGPSRQHLSVVDVPGLFRTPTEGVSTKEDMILVRRRVKSYIKDSWTIILAVIPAPVDIATQEILSLAEEADPLGQRTLGVLTKPDLLDKGGEELVMDLVRGTKNKLNLGYCMVRIRGHQDKAPSGTDRHQTFKMNAVVDSIIMGNIQHTVEDIHAILKSYYRVARKRFVDVVCMQAADHLFVTGPGSPLTPFTPSFVHHLSLDSLILVAGEGVISKRTRSGLIHGIECLRAGKRMLRA</sequence>
<evidence type="ECO:0000259" key="1">
    <source>
        <dbReference type="PROSITE" id="PS51388"/>
    </source>
</evidence>
<comment type="caution">
    <text evidence="2">The sequence shown here is derived from an EMBL/GenBank/DDBJ whole genome shotgun (WGS) entry which is preliminary data.</text>
</comment>
<dbReference type="InterPro" id="IPR001401">
    <property type="entry name" value="Dynamin_GTPase"/>
</dbReference>
<dbReference type="AlphaFoldDB" id="A0A8H6KY85"/>